<feature type="transmembrane region" description="Helical" evidence="1">
    <location>
        <begin position="60"/>
        <end position="82"/>
    </location>
</feature>
<keyword evidence="3" id="KW-1185">Reference proteome</keyword>
<evidence type="ECO:0000256" key="1">
    <source>
        <dbReference type="SAM" id="Phobius"/>
    </source>
</evidence>
<dbReference type="AlphaFoldDB" id="A0A1X2J106"/>
<evidence type="ECO:0000313" key="2">
    <source>
        <dbReference type="EMBL" id="ORZ24661.1"/>
    </source>
</evidence>
<dbReference type="EMBL" id="MCGE01000002">
    <property type="protein sequence ID" value="ORZ24661.1"/>
    <property type="molecule type" value="Genomic_DNA"/>
</dbReference>
<dbReference type="Proteomes" id="UP000193560">
    <property type="component" value="Unassembled WGS sequence"/>
</dbReference>
<keyword evidence="1" id="KW-0472">Membrane</keyword>
<comment type="caution">
    <text evidence="2">The sequence shown here is derived from an EMBL/GenBank/DDBJ whole genome shotgun (WGS) entry which is preliminary data.</text>
</comment>
<proteinExistence type="predicted"/>
<organism evidence="2 3">
    <name type="scientific">Absidia repens</name>
    <dbReference type="NCBI Taxonomy" id="90262"/>
    <lineage>
        <taxon>Eukaryota</taxon>
        <taxon>Fungi</taxon>
        <taxon>Fungi incertae sedis</taxon>
        <taxon>Mucoromycota</taxon>
        <taxon>Mucoromycotina</taxon>
        <taxon>Mucoromycetes</taxon>
        <taxon>Mucorales</taxon>
        <taxon>Cunninghamellaceae</taxon>
        <taxon>Absidia</taxon>
    </lineage>
</organism>
<evidence type="ECO:0000313" key="3">
    <source>
        <dbReference type="Proteomes" id="UP000193560"/>
    </source>
</evidence>
<protein>
    <submittedName>
        <fullName evidence="2">Uncharacterized protein</fullName>
    </submittedName>
</protein>
<reference evidence="2 3" key="1">
    <citation type="submission" date="2016-07" db="EMBL/GenBank/DDBJ databases">
        <title>Pervasive Adenine N6-methylation of Active Genes in Fungi.</title>
        <authorList>
            <consortium name="DOE Joint Genome Institute"/>
            <person name="Mondo S.J."/>
            <person name="Dannebaum R.O."/>
            <person name="Kuo R.C."/>
            <person name="Labutti K."/>
            <person name="Haridas S."/>
            <person name="Kuo A."/>
            <person name="Salamov A."/>
            <person name="Ahrendt S.R."/>
            <person name="Lipzen A."/>
            <person name="Sullivan W."/>
            <person name="Andreopoulos W.B."/>
            <person name="Clum A."/>
            <person name="Lindquist E."/>
            <person name="Daum C."/>
            <person name="Ramamoorthy G.K."/>
            <person name="Gryganskyi A."/>
            <person name="Culley D."/>
            <person name="Magnuson J.K."/>
            <person name="James T.Y."/>
            <person name="O'Malley M.A."/>
            <person name="Stajich J.E."/>
            <person name="Spatafora J.W."/>
            <person name="Visel A."/>
            <person name="Grigoriev I.V."/>
        </authorList>
    </citation>
    <scope>NUCLEOTIDE SEQUENCE [LARGE SCALE GENOMIC DNA]</scope>
    <source>
        <strain evidence="2 3">NRRL 1336</strain>
    </source>
</reference>
<name>A0A1X2J106_9FUNG</name>
<keyword evidence="1" id="KW-1133">Transmembrane helix</keyword>
<keyword evidence="1" id="KW-0812">Transmembrane</keyword>
<gene>
    <name evidence="2" type="ORF">BCR42DRAFT_432529</name>
</gene>
<sequence>MHGQVAVLASGHKQSIHHQLKYTVNIGKASVAFPTPGYTLVVTSGISSCAVTSAAVTASFSIFAAIAFVHIVGVEYGVLIVLEEP</sequence>
<accession>A0A1X2J106</accession>